<dbReference type="SMART" id="SM00382">
    <property type="entry name" value="AAA"/>
    <property type="match status" value="2"/>
</dbReference>
<dbReference type="PROSITE" id="PS00211">
    <property type="entry name" value="ABC_TRANSPORTER_1"/>
    <property type="match status" value="1"/>
</dbReference>
<dbReference type="InterPro" id="IPR050388">
    <property type="entry name" value="ABC_Ni/Peptide_Import"/>
</dbReference>
<evidence type="ECO:0000256" key="4">
    <source>
        <dbReference type="ARBA" id="ARBA00022475"/>
    </source>
</evidence>
<keyword evidence="6 9" id="KW-0067">ATP-binding</keyword>
<dbReference type="Proteomes" id="UP000237752">
    <property type="component" value="Unassembled WGS sequence"/>
</dbReference>
<evidence type="ECO:0000313" key="10">
    <source>
        <dbReference type="Proteomes" id="UP000237752"/>
    </source>
</evidence>
<dbReference type="OrthoDB" id="3169708at2"/>
<dbReference type="PANTHER" id="PTHR43297:SF2">
    <property type="entry name" value="DIPEPTIDE TRANSPORT ATP-BINDING PROTEIN DPPD"/>
    <property type="match status" value="1"/>
</dbReference>
<evidence type="ECO:0000259" key="8">
    <source>
        <dbReference type="PROSITE" id="PS50893"/>
    </source>
</evidence>
<dbReference type="InterPro" id="IPR017871">
    <property type="entry name" value="ABC_transporter-like_CS"/>
</dbReference>
<reference evidence="9 10" key="1">
    <citation type="submission" date="2018-03" db="EMBL/GenBank/DDBJ databases">
        <title>Genomic Encyclopedia of Archaeal and Bacterial Type Strains, Phase II (KMG-II): from individual species to whole genera.</title>
        <authorList>
            <person name="Goeker M."/>
        </authorList>
    </citation>
    <scope>NUCLEOTIDE SEQUENCE [LARGE SCALE GENOMIC DNA]</scope>
    <source>
        <strain evidence="9 10">DSM 100065</strain>
    </source>
</reference>
<dbReference type="RefSeq" id="WP_106350409.1">
    <property type="nucleotide sequence ID" value="NZ_PVUE01000018.1"/>
</dbReference>
<evidence type="ECO:0000256" key="5">
    <source>
        <dbReference type="ARBA" id="ARBA00022741"/>
    </source>
</evidence>
<sequence length="615" mass="66704">MTVTNEVTSTPHGTRAALDIADLSVAFRRDGRTVRIVDGLTIHVDPGEAVAIVGESGSGKTVTAKSALDLLPHGLHIKGDVRVQGRETGQLNDRDRRAMRGTEIAMIMQDPFTALNPLERCGTQITAALRRPNGRRLPKAERRTEAIRRLREVGITDPEVADRYPFELSGGMSQRVSIAAAIAQNPKVLIADEPTTSLDVTTQKEILELLARLRATHGLALVLITHDLRVAFSVCDRAYVMYAGQVVETARSAKLVASPAHPYTANLLLADPPLDRRVAVLANIPGSVPAPGARPTGCSFAPRCIWAQDKCKEAPVGLVPVTDRDHLARCVRHEDIADEIRAMNREHDRAEDTSNQRPREGAVIATTAARRTYGAKVAVGGATIKVHNGESVGIVGESGSGKTTLARMLIGLTRPTSGEVLVGGVDLGARPSKDDWERVRSTVQMAFQDPFSTLNPHRTVGATLRDALRMVSGNDLHARTEELLDLVGLPASYANKMPAQLSGGERQRVAITRALARRPSVMICDEIVSALDVSVQAHILNLMRRLQNELGLGYVFITHDLAVVRQITDRIYVMQHGEIVEEGATEQVLDHPTQLYTRQLLDSIPTTGHGATNNE</sequence>
<keyword evidence="5" id="KW-0547">Nucleotide-binding</keyword>
<dbReference type="NCBIfam" id="NF008453">
    <property type="entry name" value="PRK11308.1"/>
    <property type="match status" value="2"/>
</dbReference>
<evidence type="ECO:0000256" key="7">
    <source>
        <dbReference type="ARBA" id="ARBA00023136"/>
    </source>
</evidence>
<gene>
    <name evidence="9" type="ORF">CLV47_11846</name>
</gene>
<dbReference type="CDD" id="cd03257">
    <property type="entry name" value="ABC_NikE_OppD_transporters"/>
    <property type="match status" value="2"/>
</dbReference>
<evidence type="ECO:0000256" key="2">
    <source>
        <dbReference type="ARBA" id="ARBA00005417"/>
    </source>
</evidence>
<dbReference type="Pfam" id="PF08352">
    <property type="entry name" value="oligo_HPY"/>
    <property type="match status" value="2"/>
</dbReference>
<dbReference type="Gene3D" id="3.40.50.300">
    <property type="entry name" value="P-loop containing nucleotide triphosphate hydrolases"/>
    <property type="match status" value="2"/>
</dbReference>
<dbReference type="SUPFAM" id="SSF52540">
    <property type="entry name" value="P-loop containing nucleoside triphosphate hydrolases"/>
    <property type="match status" value="2"/>
</dbReference>
<comment type="caution">
    <text evidence="9">The sequence shown here is derived from an EMBL/GenBank/DDBJ whole genome shotgun (WGS) entry which is preliminary data.</text>
</comment>
<dbReference type="GO" id="GO:0016887">
    <property type="term" value="F:ATP hydrolysis activity"/>
    <property type="evidence" value="ECO:0007669"/>
    <property type="project" value="InterPro"/>
</dbReference>
<evidence type="ECO:0000256" key="1">
    <source>
        <dbReference type="ARBA" id="ARBA00004202"/>
    </source>
</evidence>
<dbReference type="GO" id="GO:0015833">
    <property type="term" value="P:peptide transport"/>
    <property type="evidence" value="ECO:0007669"/>
    <property type="project" value="InterPro"/>
</dbReference>
<dbReference type="NCBIfam" id="TIGR01727">
    <property type="entry name" value="oligo_HPY"/>
    <property type="match status" value="1"/>
</dbReference>
<keyword evidence="10" id="KW-1185">Reference proteome</keyword>
<protein>
    <submittedName>
        <fullName evidence="9">Peptide/nickel transport system ATP-binding protein</fullName>
    </submittedName>
</protein>
<dbReference type="AlphaFoldDB" id="A0A2T0ZTK2"/>
<keyword evidence="4" id="KW-1003">Cell membrane</keyword>
<comment type="subcellular location">
    <subcellularLocation>
        <location evidence="1">Cell membrane</location>
        <topology evidence="1">Peripheral membrane protein</topology>
    </subcellularLocation>
</comment>
<dbReference type="FunFam" id="3.40.50.300:FF:000016">
    <property type="entry name" value="Oligopeptide ABC transporter ATP-binding component"/>
    <property type="match status" value="1"/>
</dbReference>
<dbReference type="InterPro" id="IPR013563">
    <property type="entry name" value="Oligopep_ABC_C"/>
</dbReference>
<feature type="domain" description="ABC transporter" evidence="8">
    <location>
        <begin position="18"/>
        <end position="268"/>
    </location>
</feature>
<evidence type="ECO:0000256" key="6">
    <source>
        <dbReference type="ARBA" id="ARBA00022840"/>
    </source>
</evidence>
<feature type="domain" description="ABC transporter" evidence="8">
    <location>
        <begin position="364"/>
        <end position="601"/>
    </location>
</feature>
<evidence type="ECO:0000313" key="9">
    <source>
        <dbReference type="EMBL" id="PRZ39682.1"/>
    </source>
</evidence>
<evidence type="ECO:0000256" key="3">
    <source>
        <dbReference type="ARBA" id="ARBA00022448"/>
    </source>
</evidence>
<organism evidence="9 10">
    <name type="scientific">Antricoccus suffuscus</name>
    <dbReference type="NCBI Taxonomy" id="1629062"/>
    <lineage>
        <taxon>Bacteria</taxon>
        <taxon>Bacillati</taxon>
        <taxon>Actinomycetota</taxon>
        <taxon>Actinomycetes</taxon>
        <taxon>Geodermatophilales</taxon>
        <taxon>Antricoccaceae</taxon>
        <taxon>Antricoccus</taxon>
    </lineage>
</organism>
<dbReference type="GO" id="GO:0005886">
    <property type="term" value="C:plasma membrane"/>
    <property type="evidence" value="ECO:0007669"/>
    <property type="project" value="UniProtKB-SubCell"/>
</dbReference>
<dbReference type="NCBIfam" id="NF007739">
    <property type="entry name" value="PRK10419.1"/>
    <property type="match status" value="2"/>
</dbReference>
<dbReference type="GO" id="GO:0005524">
    <property type="term" value="F:ATP binding"/>
    <property type="evidence" value="ECO:0007669"/>
    <property type="project" value="UniProtKB-KW"/>
</dbReference>
<dbReference type="InterPro" id="IPR027417">
    <property type="entry name" value="P-loop_NTPase"/>
</dbReference>
<proteinExistence type="inferred from homology"/>
<dbReference type="PROSITE" id="PS50893">
    <property type="entry name" value="ABC_TRANSPORTER_2"/>
    <property type="match status" value="2"/>
</dbReference>
<dbReference type="InterPro" id="IPR003593">
    <property type="entry name" value="AAA+_ATPase"/>
</dbReference>
<keyword evidence="3" id="KW-0813">Transport</keyword>
<accession>A0A2T0ZTK2</accession>
<dbReference type="InterPro" id="IPR003439">
    <property type="entry name" value="ABC_transporter-like_ATP-bd"/>
</dbReference>
<dbReference type="PANTHER" id="PTHR43297">
    <property type="entry name" value="OLIGOPEPTIDE TRANSPORT ATP-BINDING PROTEIN APPD"/>
    <property type="match status" value="1"/>
</dbReference>
<dbReference type="Pfam" id="PF00005">
    <property type="entry name" value="ABC_tran"/>
    <property type="match status" value="2"/>
</dbReference>
<keyword evidence="7" id="KW-0472">Membrane</keyword>
<comment type="similarity">
    <text evidence="2">Belongs to the ABC transporter superfamily.</text>
</comment>
<name>A0A2T0ZTK2_9ACTN</name>
<dbReference type="EMBL" id="PVUE01000018">
    <property type="protein sequence ID" value="PRZ39682.1"/>
    <property type="molecule type" value="Genomic_DNA"/>
</dbReference>